<keyword evidence="3 6" id="KW-1133">Transmembrane helix</keyword>
<evidence type="ECO:0000313" key="8">
    <source>
        <dbReference type="EMBL" id="KLT41461.1"/>
    </source>
</evidence>
<dbReference type="OrthoDB" id="1588579at2759"/>
<evidence type="ECO:0000256" key="3">
    <source>
        <dbReference type="ARBA" id="ARBA00022989"/>
    </source>
</evidence>
<reference evidence="8 9" key="1">
    <citation type="submission" date="2015-03" db="EMBL/GenBank/DDBJ databases">
        <title>Genomics and transcriptomics of the oil-accumulating basidiomycete yeast T. oleaginosus allow insights into substrate utilization and the diverse evolutionary trajectories of mating systems in fungi.</title>
        <authorList>
            <consortium name="DOE Joint Genome Institute"/>
            <person name="Kourist R."/>
            <person name="Kracht O."/>
            <person name="Bracharz F."/>
            <person name="Lipzen A."/>
            <person name="Nolan M."/>
            <person name="Ohm R."/>
            <person name="Grigoriev I."/>
            <person name="Sun S."/>
            <person name="Heitman J."/>
            <person name="Bruck T."/>
            <person name="Nowrousian M."/>
        </authorList>
    </citation>
    <scope>NUCLEOTIDE SEQUENCE [LARGE SCALE GENOMIC DNA]</scope>
    <source>
        <strain evidence="8 9">IBC0246</strain>
    </source>
</reference>
<dbReference type="RefSeq" id="XP_018277952.1">
    <property type="nucleotide sequence ID" value="XM_018423542.1"/>
</dbReference>
<comment type="subcellular location">
    <subcellularLocation>
        <location evidence="1">Membrane</location>
        <topology evidence="1">Multi-pass membrane protein</topology>
    </subcellularLocation>
</comment>
<keyword evidence="4 6" id="KW-0472">Membrane</keyword>
<feature type="transmembrane region" description="Helical" evidence="6">
    <location>
        <begin position="197"/>
        <end position="216"/>
    </location>
</feature>
<dbReference type="Pfam" id="PF03151">
    <property type="entry name" value="TPT"/>
    <property type="match status" value="1"/>
</dbReference>
<dbReference type="InterPro" id="IPR004853">
    <property type="entry name" value="Sugar_P_trans_dom"/>
</dbReference>
<evidence type="ECO:0000256" key="2">
    <source>
        <dbReference type="ARBA" id="ARBA00022692"/>
    </source>
</evidence>
<feature type="region of interest" description="Disordered" evidence="5">
    <location>
        <begin position="20"/>
        <end position="57"/>
    </location>
</feature>
<dbReference type="EMBL" id="KQ087218">
    <property type="protein sequence ID" value="KLT41461.1"/>
    <property type="molecule type" value="Genomic_DNA"/>
</dbReference>
<dbReference type="GeneID" id="28984145"/>
<feature type="transmembrane region" description="Helical" evidence="6">
    <location>
        <begin position="389"/>
        <end position="408"/>
    </location>
</feature>
<organism evidence="8 9">
    <name type="scientific">Cutaneotrichosporon oleaginosum</name>
    <dbReference type="NCBI Taxonomy" id="879819"/>
    <lineage>
        <taxon>Eukaryota</taxon>
        <taxon>Fungi</taxon>
        <taxon>Dikarya</taxon>
        <taxon>Basidiomycota</taxon>
        <taxon>Agaricomycotina</taxon>
        <taxon>Tremellomycetes</taxon>
        <taxon>Trichosporonales</taxon>
        <taxon>Trichosporonaceae</taxon>
        <taxon>Cutaneotrichosporon</taxon>
    </lineage>
</organism>
<sequence>MTDPRQRAPFAHVSSSIDLRGYAGTPPNASPPRFGNALGVQGGPGFFAPPPPTQQSGFARAANAAGAAFGGLGLTRKPSDQGIDTSSSTSSFGDAFSRLQQTVNGLLNGSEEGRNVLPSVQTMRFVFLCMLWYASSAVSSNTGKVILNNFKFPVTLTIVQFAFVGVLCWMGSSPYLKWTTRLRTPTRSIIRHTMPMAFFQVGGHIFGSLAISRVPVSTVHTIKALSPCFTVAAYVFLFGVKYSPATYLSLVPLTLGVMLACSFDISFNNIGGLICAFGSTIIFVSQNIFFKKVMPSPGSSGTSDSPRLDKINLLFFSSGMAFLLMIPMWLYYDAPRLLAVWMGTAALPPTTGDASAAKVLFTFFVNGTVHFAQILIAFALLASTSPVTYSIASLIKRIAVICLAIIWFNQPVYAVQAIGICLTAVGLWMYNAAKRDVDKGEKRMRQVEAQRDGMLPTTLADTRILDGTATPDYQPFTYASAPAPEFLHPHPPKDHASPRPVYHHHFEPVVKTTARPMYPYPSPPASTASSPPLPPQRDDPTSPVYGA</sequence>
<dbReference type="Proteomes" id="UP000053611">
    <property type="component" value="Unassembled WGS sequence"/>
</dbReference>
<feature type="transmembrane region" description="Helical" evidence="6">
    <location>
        <begin position="222"/>
        <end position="240"/>
    </location>
</feature>
<evidence type="ECO:0000259" key="7">
    <source>
        <dbReference type="Pfam" id="PF03151"/>
    </source>
</evidence>
<feature type="transmembrane region" description="Helical" evidence="6">
    <location>
        <begin position="359"/>
        <end position="382"/>
    </location>
</feature>
<protein>
    <submittedName>
        <fullName evidence="8">TPT-domain-containing protein</fullName>
    </submittedName>
</protein>
<gene>
    <name evidence="8" type="ORF">CC85DRAFT_286498</name>
</gene>
<feature type="domain" description="Sugar phosphate transporter" evidence="7">
    <location>
        <begin position="124"/>
        <end position="431"/>
    </location>
</feature>
<evidence type="ECO:0000256" key="1">
    <source>
        <dbReference type="ARBA" id="ARBA00004141"/>
    </source>
</evidence>
<evidence type="ECO:0000313" key="9">
    <source>
        <dbReference type="Proteomes" id="UP000053611"/>
    </source>
</evidence>
<dbReference type="GO" id="GO:0016020">
    <property type="term" value="C:membrane"/>
    <property type="evidence" value="ECO:0007669"/>
    <property type="project" value="UniProtKB-SubCell"/>
</dbReference>
<evidence type="ECO:0000256" key="5">
    <source>
        <dbReference type="SAM" id="MobiDB-lite"/>
    </source>
</evidence>
<accession>A0A0J0XK46</accession>
<evidence type="ECO:0000256" key="6">
    <source>
        <dbReference type="SAM" id="Phobius"/>
    </source>
</evidence>
<name>A0A0J0XK46_9TREE</name>
<dbReference type="STRING" id="879819.A0A0J0XK46"/>
<proteinExistence type="predicted"/>
<feature type="transmembrane region" description="Helical" evidence="6">
    <location>
        <begin position="414"/>
        <end position="433"/>
    </location>
</feature>
<feature type="transmembrane region" description="Helical" evidence="6">
    <location>
        <begin position="271"/>
        <end position="290"/>
    </location>
</feature>
<dbReference type="InterPro" id="IPR037185">
    <property type="entry name" value="EmrE-like"/>
</dbReference>
<dbReference type="PANTHER" id="PTHR11132">
    <property type="entry name" value="SOLUTE CARRIER FAMILY 35"/>
    <property type="match status" value="1"/>
</dbReference>
<dbReference type="SUPFAM" id="SSF103481">
    <property type="entry name" value="Multidrug resistance efflux transporter EmrE"/>
    <property type="match status" value="1"/>
</dbReference>
<dbReference type="AlphaFoldDB" id="A0A0J0XK46"/>
<feature type="transmembrane region" description="Helical" evidence="6">
    <location>
        <begin position="154"/>
        <end position="176"/>
    </location>
</feature>
<evidence type="ECO:0000256" key="4">
    <source>
        <dbReference type="ARBA" id="ARBA00023136"/>
    </source>
</evidence>
<feature type="region of interest" description="Disordered" evidence="5">
    <location>
        <begin position="513"/>
        <end position="547"/>
    </location>
</feature>
<feature type="transmembrane region" description="Helical" evidence="6">
    <location>
        <begin position="247"/>
        <end position="265"/>
    </location>
</feature>
<dbReference type="InterPro" id="IPR050186">
    <property type="entry name" value="TPT_transporter"/>
</dbReference>
<feature type="transmembrane region" description="Helical" evidence="6">
    <location>
        <begin position="311"/>
        <end position="332"/>
    </location>
</feature>
<keyword evidence="2 6" id="KW-0812">Transmembrane</keyword>
<keyword evidence="9" id="KW-1185">Reference proteome</keyword>